<dbReference type="OrthoDB" id="9950633at2759"/>
<protein>
    <recommendedName>
        <fullName evidence="4">Glutamate-rich protein 2</fullName>
    </recommendedName>
</protein>
<dbReference type="PANTHER" id="PTHR21520">
    <property type="entry name" value="GLUTAMATE-RICH PROTEIN 2"/>
    <property type="match status" value="1"/>
</dbReference>
<reference evidence="2 3" key="1">
    <citation type="submission" date="2021-06" db="EMBL/GenBank/DDBJ databases">
        <title>Chromosome-level genome assembly of the red-tail catfish (Hemibagrus wyckioides).</title>
        <authorList>
            <person name="Shao F."/>
        </authorList>
    </citation>
    <scope>NUCLEOTIDE SEQUENCE [LARGE SCALE GENOMIC DNA]</scope>
    <source>
        <strain evidence="2">EC202008001</strain>
        <tissue evidence="2">Blood</tissue>
    </source>
</reference>
<feature type="compositionally biased region" description="Low complexity" evidence="1">
    <location>
        <begin position="35"/>
        <end position="49"/>
    </location>
</feature>
<dbReference type="InterPro" id="IPR026703">
    <property type="entry name" value="ERICH2"/>
</dbReference>
<organism evidence="2 3">
    <name type="scientific">Hemibagrus wyckioides</name>
    <dbReference type="NCBI Taxonomy" id="337641"/>
    <lineage>
        <taxon>Eukaryota</taxon>
        <taxon>Metazoa</taxon>
        <taxon>Chordata</taxon>
        <taxon>Craniata</taxon>
        <taxon>Vertebrata</taxon>
        <taxon>Euteleostomi</taxon>
        <taxon>Actinopterygii</taxon>
        <taxon>Neopterygii</taxon>
        <taxon>Teleostei</taxon>
        <taxon>Ostariophysi</taxon>
        <taxon>Siluriformes</taxon>
        <taxon>Bagridae</taxon>
        <taxon>Hemibagrus</taxon>
    </lineage>
</organism>
<dbReference type="PANTHER" id="PTHR21520:SF2">
    <property type="entry name" value="GLUTAMATE-RICH PROTEIN 2"/>
    <property type="match status" value="1"/>
</dbReference>
<feature type="region of interest" description="Disordered" evidence="1">
    <location>
        <begin position="248"/>
        <end position="308"/>
    </location>
</feature>
<evidence type="ECO:0000313" key="2">
    <source>
        <dbReference type="EMBL" id="KAG7326193.1"/>
    </source>
</evidence>
<gene>
    <name evidence="2" type="ORF">KOW79_009594</name>
</gene>
<feature type="region of interest" description="Disordered" evidence="1">
    <location>
        <begin position="1"/>
        <end position="189"/>
    </location>
</feature>
<feature type="compositionally biased region" description="Acidic residues" evidence="1">
    <location>
        <begin position="256"/>
        <end position="289"/>
    </location>
</feature>
<feature type="compositionally biased region" description="Basic and acidic residues" evidence="1">
    <location>
        <begin position="62"/>
        <end position="75"/>
    </location>
</feature>
<proteinExistence type="predicted"/>
<evidence type="ECO:0008006" key="4">
    <source>
        <dbReference type="Google" id="ProtNLM"/>
    </source>
</evidence>
<accession>A0A9D3SNU3</accession>
<dbReference type="AlphaFoldDB" id="A0A9D3SNU3"/>
<feature type="compositionally biased region" description="Polar residues" evidence="1">
    <location>
        <begin position="104"/>
        <end position="118"/>
    </location>
</feature>
<dbReference type="Proteomes" id="UP000824219">
    <property type="component" value="Linkage Group LG11"/>
</dbReference>
<keyword evidence="3" id="KW-1185">Reference proteome</keyword>
<feature type="compositionally biased region" description="Acidic residues" evidence="1">
    <location>
        <begin position="174"/>
        <end position="188"/>
    </location>
</feature>
<comment type="caution">
    <text evidence="2">The sequence shown here is derived from an EMBL/GenBank/DDBJ whole genome shotgun (WGS) entry which is preliminary data.</text>
</comment>
<sequence length="308" mass="34121">MSRLQCVGTSSKVPSKDAEAAKPGILSLRDAPENKSVQSQKQPQKPKLSSRPEGHHRSAITETRRDKGNVDRNTVDPEPASETPNAQQESGFKKIQVKHRTSRIETYTSLQAPSAADTSTHRPEKSHRAAAPVNAERKTVSSECVQKMNEPIVQLPRHPGLPKCGSDRSTTEAESGDEEEECEEEDKDTADFRAPIELLAEFLTAVMESKYTLAKKLCQMILIYEPENPEAKHFLPLIEERLLIEETQKCTSSEDNTSDDDDDDDDDDDEESSSSSGSDDDDDDDDDDTDYRAGEEVCDTPVNVCPLV</sequence>
<evidence type="ECO:0000313" key="3">
    <source>
        <dbReference type="Proteomes" id="UP000824219"/>
    </source>
</evidence>
<evidence type="ECO:0000256" key="1">
    <source>
        <dbReference type="SAM" id="MobiDB-lite"/>
    </source>
</evidence>
<dbReference type="EMBL" id="JAHKSW010000011">
    <property type="protein sequence ID" value="KAG7326193.1"/>
    <property type="molecule type" value="Genomic_DNA"/>
</dbReference>
<name>A0A9D3SNU3_9TELE</name>